<dbReference type="InterPro" id="IPR036937">
    <property type="entry name" value="Adhesion_dom_fimbrial_sf"/>
</dbReference>
<keyword evidence="3 5" id="KW-0732">Signal</keyword>
<dbReference type="Proteomes" id="UP000190667">
    <property type="component" value="Unassembled WGS sequence"/>
</dbReference>
<proteinExistence type="inferred from homology"/>
<dbReference type="PANTHER" id="PTHR33420:SF3">
    <property type="entry name" value="FIMBRIAL SUBUNIT ELFA"/>
    <property type="match status" value="1"/>
</dbReference>
<feature type="chain" id="PRO_5012571705" description="Fimbrial-type adhesion domain-containing protein" evidence="5">
    <location>
        <begin position="26"/>
        <end position="185"/>
    </location>
</feature>
<comment type="similarity">
    <text evidence="2">Belongs to the fimbrial protein family.</text>
</comment>
<dbReference type="EMBL" id="MRUL01000009">
    <property type="protein sequence ID" value="OON39438.1"/>
    <property type="molecule type" value="Genomic_DNA"/>
</dbReference>
<comment type="caution">
    <text evidence="6">The sequence shown here is derived from an EMBL/GenBank/DDBJ whole genome shotgun (WGS) entry which is preliminary data.</text>
</comment>
<evidence type="ECO:0000256" key="3">
    <source>
        <dbReference type="ARBA" id="ARBA00022729"/>
    </source>
</evidence>
<dbReference type="AlphaFoldDB" id="A0A1S8YKM1"/>
<gene>
    <name evidence="6" type="ORF">BTJ39_14260</name>
</gene>
<keyword evidence="7" id="KW-1185">Reference proteome</keyword>
<reference evidence="6 7" key="1">
    <citation type="submission" date="2016-12" db="EMBL/GenBank/DDBJ databases">
        <title>Izhakiella australiana sp. nov. of genus Izhakiella isolated from Australian desert.</title>
        <authorList>
            <person name="Ji M."/>
        </authorList>
    </citation>
    <scope>NUCLEOTIDE SEQUENCE [LARGE SCALE GENOMIC DNA]</scope>
    <source>
        <strain evidence="6 7">D4N98</strain>
    </source>
</reference>
<comment type="subcellular location">
    <subcellularLocation>
        <location evidence="1">Fimbrium</location>
    </subcellularLocation>
</comment>
<protein>
    <recommendedName>
        <fullName evidence="8">Fimbrial-type adhesion domain-containing protein</fullName>
    </recommendedName>
</protein>
<dbReference type="STRING" id="1926881.BTJ39_14260"/>
<dbReference type="Gene3D" id="2.60.40.1090">
    <property type="entry name" value="Fimbrial-type adhesion domain"/>
    <property type="match status" value="1"/>
</dbReference>
<evidence type="ECO:0000256" key="1">
    <source>
        <dbReference type="ARBA" id="ARBA00004561"/>
    </source>
</evidence>
<dbReference type="InterPro" id="IPR050263">
    <property type="entry name" value="Bact_Fimbrial_Adh_Pro"/>
</dbReference>
<evidence type="ECO:0008006" key="8">
    <source>
        <dbReference type="Google" id="ProtNLM"/>
    </source>
</evidence>
<evidence type="ECO:0000256" key="4">
    <source>
        <dbReference type="ARBA" id="ARBA00023263"/>
    </source>
</evidence>
<feature type="signal peptide" evidence="5">
    <location>
        <begin position="1"/>
        <end position="25"/>
    </location>
</feature>
<dbReference type="OrthoDB" id="6480706at2"/>
<dbReference type="SUPFAM" id="SSF49401">
    <property type="entry name" value="Bacterial adhesins"/>
    <property type="match status" value="1"/>
</dbReference>
<evidence type="ECO:0000313" key="7">
    <source>
        <dbReference type="Proteomes" id="UP000190667"/>
    </source>
</evidence>
<organism evidence="6 7">
    <name type="scientific">Izhakiella australiensis</name>
    <dbReference type="NCBI Taxonomy" id="1926881"/>
    <lineage>
        <taxon>Bacteria</taxon>
        <taxon>Pseudomonadati</taxon>
        <taxon>Pseudomonadota</taxon>
        <taxon>Gammaproteobacteria</taxon>
        <taxon>Enterobacterales</taxon>
        <taxon>Erwiniaceae</taxon>
        <taxon>Izhakiella</taxon>
    </lineage>
</organism>
<accession>A0A1S8YKM1</accession>
<evidence type="ECO:0000256" key="5">
    <source>
        <dbReference type="SAM" id="SignalP"/>
    </source>
</evidence>
<evidence type="ECO:0000313" key="6">
    <source>
        <dbReference type="EMBL" id="OON39438.1"/>
    </source>
</evidence>
<dbReference type="PANTHER" id="PTHR33420">
    <property type="entry name" value="FIMBRIAL SUBUNIT ELFA-RELATED"/>
    <property type="match status" value="1"/>
</dbReference>
<dbReference type="InterPro" id="IPR008966">
    <property type="entry name" value="Adhesion_dom_sf"/>
</dbReference>
<evidence type="ECO:0000256" key="2">
    <source>
        <dbReference type="ARBA" id="ARBA00006671"/>
    </source>
</evidence>
<dbReference type="GO" id="GO:0009289">
    <property type="term" value="C:pilus"/>
    <property type="evidence" value="ECO:0007669"/>
    <property type="project" value="UniProtKB-SubCell"/>
</dbReference>
<dbReference type="GO" id="GO:0043709">
    <property type="term" value="P:cell adhesion involved in single-species biofilm formation"/>
    <property type="evidence" value="ECO:0007669"/>
    <property type="project" value="TreeGrafter"/>
</dbReference>
<dbReference type="RefSeq" id="WP_078003371.1">
    <property type="nucleotide sequence ID" value="NZ_MRUL01000009.1"/>
</dbReference>
<name>A0A1S8YKM1_9GAMM</name>
<keyword evidence="4" id="KW-0281">Fimbrium</keyword>
<sequence>MNKFFRFSSVILGAGLSVLAPNVNASSNAQLTVTANVAAGTCDISLSNSNIDLGNFTRTDFKSVATPIPESVKNFTVGLNNCQSPESTGDIASITVSGQTLGGYDNIFNSSGSNTGVMLNLLDSPNAYIKNGEKIKVATAGETPSAADFNNKTLSMQVGLASASLADNVTLGAINAPILFSFAYN</sequence>